<evidence type="ECO:0000313" key="2">
    <source>
        <dbReference type="Proteomes" id="UP000643279"/>
    </source>
</evidence>
<organism evidence="1 2">
    <name type="scientific">Arthrobacter liuii</name>
    <dbReference type="NCBI Taxonomy" id="1476996"/>
    <lineage>
        <taxon>Bacteria</taxon>
        <taxon>Bacillati</taxon>
        <taxon>Actinomycetota</taxon>
        <taxon>Actinomycetes</taxon>
        <taxon>Micrococcales</taxon>
        <taxon>Micrococcaceae</taxon>
        <taxon>Arthrobacter</taxon>
    </lineage>
</organism>
<keyword evidence="2" id="KW-1185">Reference proteome</keyword>
<proteinExistence type="predicted"/>
<dbReference type="EMBL" id="BMFW01000005">
    <property type="protein sequence ID" value="GGH93853.1"/>
    <property type="molecule type" value="Genomic_DNA"/>
</dbReference>
<name>A0ABQ2APT1_9MICC</name>
<gene>
    <name evidence="1" type="ORF">GCM10007170_15690</name>
</gene>
<protein>
    <submittedName>
        <fullName evidence="1">Uncharacterized protein</fullName>
    </submittedName>
</protein>
<accession>A0ABQ2APT1</accession>
<reference evidence="2" key="1">
    <citation type="journal article" date="2019" name="Int. J. Syst. Evol. Microbiol.">
        <title>The Global Catalogue of Microorganisms (GCM) 10K type strain sequencing project: providing services to taxonomists for standard genome sequencing and annotation.</title>
        <authorList>
            <consortium name="The Broad Institute Genomics Platform"/>
            <consortium name="The Broad Institute Genome Sequencing Center for Infectious Disease"/>
            <person name="Wu L."/>
            <person name="Ma J."/>
        </authorList>
    </citation>
    <scope>NUCLEOTIDE SEQUENCE [LARGE SCALE GENOMIC DNA]</scope>
    <source>
        <strain evidence="2">CGMCC 1.12778</strain>
    </source>
</reference>
<evidence type="ECO:0000313" key="1">
    <source>
        <dbReference type="EMBL" id="GGH93853.1"/>
    </source>
</evidence>
<sequence>MKTSAPGAQKSNRLAKVIEEHTADWTTWGENIGPEDCDYYTCLCGAVRWHVNGSTDYYEVHAMHVAKILIAAGYGSGDE</sequence>
<dbReference type="Proteomes" id="UP000643279">
    <property type="component" value="Unassembled WGS sequence"/>
</dbReference>
<comment type="caution">
    <text evidence="1">The sequence shown here is derived from an EMBL/GenBank/DDBJ whole genome shotgun (WGS) entry which is preliminary data.</text>
</comment>